<evidence type="ECO:0000256" key="2">
    <source>
        <dbReference type="ARBA" id="ARBA00003145"/>
    </source>
</evidence>
<protein>
    <recommendedName>
        <fullName evidence="4">Phospholipase D</fullName>
    </recommendedName>
    <alternativeName>
        <fullName evidence="9">Choline phosphatase</fullName>
    </alternativeName>
</protein>
<name>Q1YMW7_AURMS</name>
<dbReference type="BioCyc" id="AURANTIMONAS:SI859A1_02079-MONOMER"/>
<evidence type="ECO:0000256" key="9">
    <source>
        <dbReference type="ARBA" id="ARBA00029594"/>
    </source>
</evidence>
<dbReference type="Gene3D" id="3.30.870.10">
    <property type="entry name" value="Endonuclease Chain A"/>
    <property type="match status" value="2"/>
</dbReference>
<feature type="domain" description="PLD phosphodiesterase" evidence="11">
    <location>
        <begin position="158"/>
        <end position="185"/>
    </location>
</feature>
<dbReference type="GO" id="GO:0004630">
    <property type="term" value="F:phospholipase D activity"/>
    <property type="evidence" value="ECO:0007669"/>
    <property type="project" value="UniProtKB-EC"/>
</dbReference>
<evidence type="ECO:0000256" key="1">
    <source>
        <dbReference type="ARBA" id="ARBA00000798"/>
    </source>
</evidence>
<comment type="subcellular location">
    <subcellularLocation>
        <location evidence="3">Secreted</location>
    </subcellularLocation>
</comment>
<accession>Q1YMW7</accession>
<feature type="domain" description="PLD phosphodiesterase" evidence="11">
    <location>
        <begin position="379"/>
        <end position="406"/>
    </location>
</feature>
<dbReference type="SUPFAM" id="SSF56024">
    <property type="entry name" value="Phospholipase D/nuclease"/>
    <property type="match status" value="2"/>
</dbReference>
<keyword evidence="13" id="KW-1185">Reference proteome</keyword>
<keyword evidence="8" id="KW-0443">Lipid metabolism</keyword>
<evidence type="ECO:0000256" key="10">
    <source>
        <dbReference type="SAM" id="MobiDB-lite"/>
    </source>
</evidence>
<dbReference type="InterPro" id="IPR025202">
    <property type="entry name" value="PLD-like_dom"/>
</dbReference>
<evidence type="ECO:0000256" key="7">
    <source>
        <dbReference type="ARBA" id="ARBA00022801"/>
    </source>
</evidence>
<evidence type="ECO:0000256" key="8">
    <source>
        <dbReference type="ARBA" id="ARBA00023098"/>
    </source>
</evidence>
<evidence type="ECO:0000313" key="13">
    <source>
        <dbReference type="Proteomes" id="UP000000321"/>
    </source>
</evidence>
<dbReference type="SMART" id="SM00155">
    <property type="entry name" value="PLDc"/>
    <property type="match status" value="2"/>
</dbReference>
<dbReference type="Pfam" id="PF00614">
    <property type="entry name" value="PLDc"/>
    <property type="match status" value="1"/>
</dbReference>
<dbReference type="CDD" id="cd09143">
    <property type="entry name" value="PLDc_vPLD1_2_like_bac_2"/>
    <property type="match status" value="1"/>
</dbReference>
<dbReference type="HOGENOM" id="CLU_011094_2_0_5"/>
<gene>
    <name evidence="12" type="ORF">SI859A1_02079</name>
</gene>
<reference evidence="12 13" key="1">
    <citation type="journal article" date="2008" name="Appl. Environ. Microbiol.">
        <title>Genomic insights into Mn(II) oxidation by the marine alphaproteobacterium Aurantimonas sp. strain SI85-9A1.</title>
        <authorList>
            <person name="Dick G.J."/>
            <person name="Podell S."/>
            <person name="Johnson H.A."/>
            <person name="Rivera-Espinoza Y."/>
            <person name="Bernier-Latmani R."/>
            <person name="McCarthy J.K."/>
            <person name="Torpey J.W."/>
            <person name="Clement B.G."/>
            <person name="Gaasterland T."/>
            <person name="Tebo B.M."/>
        </authorList>
    </citation>
    <scope>NUCLEOTIDE SEQUENCE [LARGE SCALE GENOMIC DNA]</scope>
    <source>
        <strain evidence="12 13">SI85-9A1</strain>
    </source>
</reference>
<feature type="region of interest" description="Disordered" evidence="10">
    <location>
        <begin position="1"/>
        <end position="28"/>
    </location>
</feature>
<evidence type="ECO:0000256" key="6">
    <source>
        <dbReference type="ARBA" id="ARBA00022737"/>
    </source>
</evidence>
<dbReference type="AlphaFoldDB" id="Q1YMW7"/>
<comment type="catalytic activity">
    <reaction evidence="1">
        <text>a 1,2-diacyl-sn-glycero-3-phosphocholine + H2O = a 1,2-diacyl-sn-glycero-3-phosphate + choline + H(+)</text>
        <dbReference type="Rhea" id="RHEA:14445"/>
        <dbReference type="ChEBI" id="CHEBI:15354"/>
        <dbReference type="ChEBI" id="CHEBI:15377"/>
        <dbReference type="ChEBI" id="CHEBI:15378"/>
        <dbReference type="ChEBI" id="CHEBI:57643"/>
        <dbReference type="ChEBI" id="CHEBI:58608"/>
        <dbReference type="EC" id="3.1.4.4"/>
    </reaction>
</comment>
<sequence>MDDAIFTNKRDGMRQGTPHAPIGHGHEEAEARAPSALLQAGRNCRSVSRAETATVLVDGARYFARLDACLEEARRSIVIVGWDFDASVRLRPDADGNGTMLGDRLRSLVEAHETLEIHILIWSFAVAHAPSHGMSLLFGGDWQDHPRIHLKLDRTNRFYASHHQKIVLIDGVLAFVGGIDLTVGRWDTQEHRPADERRVEADGSKARPVHDCQVALTGPVVDDLLAIAAARWQRATDAAPRFAGPATDPIAGQPDRSPDFRHVPAGIAVTDPGGGWRGPPPVRHAAWLTVDALRSARRTIYIENQYFAGALARTILPELLEAPDGPEIVVVTTRSMNGFVEQLSEGTNRDRLLRHLKRFDRHDRLRVFHPMQGPVSDPDEIFIHSKILVADDSFLRVGSTNFNNRSIGVDTECDLGLVPDTPEHRAAIRTVMARLVGEHLGADPATVLETFAETGSLIRTIDRLNGGDRRLVGFPALGSSGPQRPQLGTRLLDPIAPFGTAAWWRGRFSCS</sequence>
<dbReference type="Pfam" id="PF13091">
    <property type="entry name" value="PLDc_2"/>
    <property type="match status" value="1"/>
</dbReference>
<dbReference type="PANTHER" id="PTHR18896:SF76">
    <property type="entry name" value="PHOSPHOLIPASE"/>
    <property type="match status" value="1"/>
</dbReference>
<dbReference type="Proteomes" id="UP000000321">
    <property type="component" value="Unassembled WGS sequence"/>
</dbReference>
<proteinExistence type="predicted"/>
<evidence type="ECO:0000313" key="12">
    <source>
        <dbReference type="EMBL" id="EAS51264.1"/>
    </source>
</evidence>
<comment type="caution">
    <text evidence="12">The sequence shown here is derived from an EMBL/GenBank/DDBJ whole genome shotgun (WGS) entry which is preliminary data.</text>
</comment>
<dbReference type="GO" id="GO:0009395">
    <property type="term" value="P:phospholipid catabolic process"/>
    <property type="evidence" value="ECO:0007669"/>
    <property type="project" value="TreeGrafter"/>
</dbReference>
<organism evidence="12 13">
    <name type="scientific">Aurantimonas manganoxydans (strain ATCC BAA-1229 / DSM 21871 / SI85-9A1)</name>
    <dbReference type="NCBI Taxonomy" id="287752"/>
    <lineage>
        <taxon>Bacteria</taxon>
        <taxon>Pseudomonadati</taxon>
        <taxon>Pseudomonadota</taxon>
        <taxon>Alphaproteobacteria</taxon>
        <taxon>Hyphomicrobiales</taxon>
        <taxon>Aurantimonadaceae</taxon>
        <taxon>Aurantimonas</taxon>
    </lineage>
</organism>
<evidence type="ECO:0000256" key="4">
    <source>
        <dbReference type="ARBA" id="ARBA00018392"/>
    </source>
</evidence>
<dbReference type="PROSITE" id="PS50035">
    <property type="entry name" value="PLD"/>
    <property type="match status" value="2"/>
</dbReference>
<evidence type="ECO:0000259" key="11">
    <source>
        <dbReference type="PROSITE" id="PS50035"/>
    </source>
</evidence>
<dbReference type="CDD" id="cd09140">
    <property type="entry name" value="PLDc_vPLD1_2_like_bac_1"/>
    <property type="match status" value="1"/>
</dbReference>
<dbReference type="InterPro" id="IPR015679">
    <property type="entry name" value="PLipase_D_fam"/>
</dbReference>
<dbReference type="GO" id="GO:0005576">
    <property type="term" value="C:extracellular region"/>
    <property type="evidence" value="ECO:0007669"/>
    <property type="project" value="UniProtKB-SubCell"/>
</dbReference>
<dbReference type="PANTHER" id="PTHR18896">
    <property type="entry name" value="PHOSPHOLIPASE D"/>
    <property type="match status" value="1"/>
</dbReference>
<keyword evidence="6" id="KW-0677">Repeat</keyword>
<keyword evidence="5" id="KW-0964">Secreted</keyword>
<dbReference type="EMBL" id="AAPJ01000001">
    <property type="protein sequence ID" value="EAS51264.1"/>
    <property type="molecule type" value="Genomic_DNA"/>
</dbReference>
<keyword evidence="7" id="KW-0378">Hydrolase</keyword>
<dbReference type="InterPro" id="IPR001736">
    <property type="entry name" value="PLipase_D/transphosphatidylase"/>
</dbReference>
<evidence type="ECO:0000256" key="5">
    <source>
        <dbReference type="ARBA" id="ARBA00022525"/>
    </source>
</evidence>
<evidence type="ECO:0000256" key="3">
    <source>
        <dbReference type="ARBA" id="ARBA00004613"/>
    </source>
</evidence>
<comment type="function">
    <text evidence="2">Could be a virulence factor.</text>
</comment>